<dbReference type="AlphaFoldDB" id="A0A067PLA5"/>
<evidence type="ECO:0000313" key="1">
    <source>
        <dbReference type="EMBL" id="KDQ55584.1"/>
    </source>
</evidence>
<proteinExistence type="predicted"/>
<organism evidence="1 2">
    <name type="scientific">Jaapia argillacea MUCL 33604</name>
    <dbReference type="NCBI Taxonomy" id="933084"/>
    <lineage>
        <taxon>Eukaryota</taxon>
        <taxon>Fungi</taxon>
        <taxon>Dikarya</taxon>
        <taxon>Basidiomycota</taxon>
        <taxon>Agaricomycotina</taxon>
        <taxon>Agaricomycetes</taxon>
        <taxon>Agaricomycetidae</taxon>
        <taxon>Jaapiales</taxon>
        <taxon>Jaapiaceae</taxon>
        <taxon>Jaapia</taxon>
    </lineage>
</organism>
<dbReference type="SUPFAM" id="SSF56399">
    <property type="entry name" value="ADP-ribosylation"/>
    <property type="match status" value="1"/>
</dbReference>
<dbReference type="EMBL" id="KL197724">
    <property type="protein sequence ID" value="KDQ55584.1"/>
    <property type="molecule type" value="Genomic_DNA"/>
</dbReference>
<dbReference type="InParanoid" id="A0A067PLA5"/>
<evidence type="ECO:0008006" key="3">
    <source>
        <dbReference type="Google" id="ProtNLM"/>
    </source>
</evidence>
<gene>
    <name evidence="1" type="ORF">JAAARDRAFT_133588</name>
</gene>
<dbReference type="Gene3D" id="3.90.228.10">
    <property type="match status" value="1"/>
</dbReference>
<dbReference type="OrthoDB" id="2419903at2759"/>
<dbReference type="Proteomes" id="UP000027265">
    <property type="component" value="Unassembled WGS sequence"/>
</dbReference>
<reference evidence="2" key="1">
    <citation type="journal article" date="2014" name="Proc. Natl. Acad. Sci. U.S.A.">
        <title>Extensive sampling of basidiomycete genomes demonstrates inadequacy of the white-rot/brown-rot paradigm for wood decay fungi.</title>
        <authorList>
            <person name="Riley R."/>
            <person name="Salamov A.A."/>
            <person name="Brown D.W."/>
            <person name="Nagy L.G."/>
            <person name="Floudas D."/>
            <person name="Held B.W."/>
            <person name="Levasseur A."/>
            <person name="Lombard V."/>
            <person name="Morin E."/>
            <person name="Otillar R."/>
            <person name="Lindquist E.A."/>
            <person name="Sun H."/>
            <person name="LaButti K.M."/>
            <person name="Schmutz J."/>
            <person name="Jabbour D."/>
            <person name="Luo H."/>
            <person name="Baker S.E."/>
            <person name="Pisabarro A.G."/>
            <person name="Walton J.D."/>
            <person name="Blanchette R.A."/>
            <person name="Henrissat B."/>
            <person name="Martin F."/>
            <person name="Cullen D."/>
            <person name="Hibbett D.S."/>
            <person name="Grigoriev I.V."/>
        </authorList>
    </citation>
    <scope>NUCLEOTIDE SEQUENCE [LARGE SCALE GENOMIC DNA]</scope>
    <source>
        <strain evidence="2">MUCL 33604</strain>
    </source>
</reference>
<sequence length="177" mass="19519">SVINTVAGHWSRQWNGTKPRPRVERIFEVMLPRDSRARNTSYRCEDGGSFELQTYHSSQCICDLGVNDAILCDWKSCGICNIIKSSFHAFAFGVAQNSGRYGLGIYSYENPALADRFSTSSTSSPFRVMVVCEVAIANLNGDTSQSRGLTAKGVVDEELVFVSDPAAITPSYIVLYR</sequence>
<protein>
    <recommendedName>
        <fullName evidence="3">PARP catalytic domain-containing protein</fullName>
    </recommendedName>
</protein>
<accession>A0A067PLA5</accession>
<name>A0A067PLA5_9AGAM</name>
<keyword evidence="2" id="KW-1185">Reference proteome</keyword>
<dbReference type="HOGENOM" id="CLU_1521375_0_0_1"/>
<evidence type="ECO:0000313" key="2">
    <source>
        <dbReference type="Proteomes" id="UP000027265"/>
    </source>
</evidence>
<feature type="non-terminal residue" evidence="1">
    <location>
        <position position="1"/>
    </location>
</feature>